<accession>A0A7R9NZT2</accession>
<gene>
    <name evidence="3" type="ORF">TTEB3V08_LOCUS10101</name>
</gene>
<evidence type="ECO:0000259" key="2">
    <source>
        <dbReference type="Pfam" id="PF10545"/>
    </source>
</evidence>
<reference evidence="3" key="1">
    <citation type="submission" date="2020-11" db="EMBL/GenBank/DDBJ databases">
        <authorList>
            <person name="Tran Van P."/>
        </authorList>
    </citation>
    <scope>NUCLEOTIDE SEQUENCE</scope>
</reference>
<dbReference type="EMBL" id="OE005740">
    <property type="protein sequence ID" value="CAD7462207.1"/>
    <property type="molecule type" value="Genomic_DNA"/>
</dbReference>
<feature type="domain" description="MADF" evidence="2">
    <location>
        <begin position="15"/>
        <end position="52"/>
    </location>
</feature>
<dbReference type="Pfam" id="PF10545">
    <property type="entry name" value="MADF_DNA_bdg"/>
    <property type="match status" value="1"/>
</dbReference>
<evidence type="ECO:0000256" key="1">
    <source>
        <dbReference type="SAM" id="MobiDB-lite"/>
    </source>
</evidence>
<protein>
    <recommendedName>
        <fullName evidence="2">MADF domain-containing protein</fullName>
    </recommendedName>
</protein>
<sequence>MVGKLVFNPEEDEILLEKISKFPYIYNKKFPDFKNNTALRNAWKEIAHKVGRKGLIVGAIIRYTGSTSTVFHMLVVPEPASKYNLSLPPDTLWLHFSNKVGGVTPTSNKTYAYTFRGEIVDVEDNEIDLKIPLMWSSPLLLGGPHIFFLMPFCIESCCLFFCYAMLHQRSNSPPPSLVAVLLDVQMEDEEDNISKDDKRKDSGQKRRRKNKKQLKTTIKKLQNRLKITEKRMARYRQQLHRSNNKTVTEKDKTPRKLLKSLLAGQKAVDPHEEFTVSFLKNSFGEKFVFPEKEDISVIDISDIVQVLNPPNINKRGQHIMSSLQDDMIVLELNKDVSGSESDSSDDNNIDIECNHDNEDPELFDIMMLRFI</sequence>
<feature type="region of interest" description="Disordered" evidence="1">
    <location>
        <begin position="191"/>
        <end position="214"/>
    </location>
</feature>
<dbReference type="InterPro" id="IPR006578">
    <property type="entry name" value="MADF-dom"/>
</dbReference>
<organism evidence="3">
    <name type="scientific">Timema tahoe</name>
    <dbReference type="NCBI Taxonomy" id="61484"/>
    <lineage>
        <taxon>Eukaryota</taxon>
        <taxon>Metazoa</taxon>
        <taxon>Ecdysozoa</taxon>
        <taxon>Arthropoda</taxon>
        <taxon>Hexapoda</taxon>
        <taxon>Insecta</taxon>
        <taxon>Pterygota</taxon>
        <taxon>Neoptera</taxon>
        <taxon>Polyneoptera</taxon>
        <taxon>Phasmatodea</taxon>
        <taxon>Timematodea</taxon>
        <taxon>Timematoidea</taxon>
        <taxon>Timematidae</taxon>
        <taxon>Timema</taxon>
    </lineage>
</organism>
<dbReference type="AlphaFoldDB" id="A0A7R9NZT2"/>
<name>A0A7R9NZT2_9NEOP</name>
<feature type="compositionally biased region" description="Basic residues" evidence="1">
    <location>
        <begin position="205"/>
        <end position="214"/>
    </location>
</feature>
<proteinExistence type="predicted"/>
<feature type="compositionally biased region" description="Basic and acidic residues" evidence="1">
    <location>
        <begin position="192"/>
        <end position="204"/>
    </location>
</feature>
<evidence type="ECO:0000313" key="3">
    <source>
        <dbReference type="EMBL" id="CAD7462207.1"/>
    </source>
</evidence>